<dbReference type="RefSeq" id="WP_345441487.1">
    <property type="nucleotide sequence ID" value="NZ_BAABKO010000006.1"/>
</dbReference>
<dbReference type="InterPro" id="IPR018306">
    <property type="entry name" value="Phage_T5_Orf172_DNA-bd"/>
</dbReference>
<proteinExistence type="predicted"/>
<protein>
    <submittedName>
        <fullName evidence="2">GIY-YIG nuclease family protein</fullName>
    </submittedName>
</protein>
<reference evidence="3" key="1">
    <citation type="journal article" date="2019" name="Int. J. Syst. Evol. Microbiol.">
        <title>The Global Catalogue of Microorganisms (GCM) 10K type strain sequencing project: providing services to taxonomists for standard genome sequencing and annotation.</title>
        <authorList>
            <consortium name="The Broad Institute Genomics Platform"/>
            <consortium name="The Broad Institute Genome Sequencing Center for Infectious Disease"/>
            <person name="Wu L."/>
            <person name="Ma J."/>
        </authorList>
    </citation>
    <scope>NUCLEOTIDE SEQUENCE [LARGE SCALE GENOMIC DNA]</scope>
    <source>
        <strain evidence="3">JCM 18537</strain>
    </source>
</reference>
<accession>A0ABP9APE5</accession>
<evidence type="ECO:0000313" key="3">
    <source>
        <dbReference type="Proteomes" id="UP001501645"/>
    </source>
</evidence>
<sequence length="399" mass="44600">MSTNEDIGPVDFVLTDFQAVLDADVDGLLDAPEKPQKVTSSDRLERAFLEIAEFYRTHGRVPSPSTHDIAERKLGARLDGFLVSDERAAAVKHLDEFGLLEAPQAPASIDELLEGDDLDDLLGDDSGILDVSDLPVMKRPESPDSVAQRVKSEDFELYEPLFKAKHAELADGTFQLMPFTGLDLIREGVFFVLNGVMCFVAEVGEDVDLVVGGKPKQKQRLKVVFENGTESAMYKQSLMTRMYEAQGQVLARTGHDTADILDGDVESGHIYVLQSLSTDPLIANIKDLHKIGFSTTSVEQRVKNAETSPTYLMAPVKVVADYRLYNVRASWLEHLLHRVFAEVRLDLTQIDRKGRDYDPSEWFVVPRDMINQAVAMIMSGEITEYVYDMGAQRLTRRKS</sequence>
<dbReference type="SMART" id="SM00974">
    <property type="entry name" value="T5orf172"/>
    <property type="match status" value="1"/>
</dbReference>
<dbReference type="EMBL" id="BAABKO010000006">
    <property type="protein sequence ID" value="GAA4784070.1"/>
    <property type="molecule type" value="Genomic_DNA"/>
</dbReference>
<evidence type="ECO:0000313" key="2">
    <source>
        <dbReference type="EMBL" id="GAA4784070.1"/>
    </source>
</evidence>
<dbReference type="Pfam" id="PF13455">
    <property type="entry name" value="MUG113"/>
    <property type="match status" value="1"/>
</dbReference>
<comment type="caution">
    <text evidence="2">The sequence shown here is derived from an EMBL/GenBank/DDBJ whole genome shotgun (WGS) entry which is preliminary data.</text>
</comment>
<dbReference type="Proteomes" id="UP001501645">
    <property type="component" value="Unassembled WGS sequence"/>
</dbReference>
<gene>
    <name evidence="2" type="ORF">GCM10023351_32000</name>
</gene>
<name>A0ABP9APE5_9MICO</name>
<organism evidence="2 3">
    <name type="scientific">Microbacterium gilvum</name>
    <dbReference type="NCBI Taxonomy" id="1336204"/>
    <lineage>
        <taxon>Bacteria</taxon>
        <taxon>Bacillati</taxon>
        <taxon>Actinomycetota</taxon>
        <taxon>Actinomycetes</taxon>
        <taxon>Micrococcales</taxon>
        <taxon>Microbacteriaceae</taxon>
        <taxon>Microbacterium</taxon>
    </lineage>
</organism>
<feature type="domain" description="Bacteriophage T5 Orf172 DNA-binding" evidence="1">
    <location>
        <begin position="283"/>
        <end position="377"/>
    </location>
</feature>
<keyword evidence="3" id="KW-1185">Reference proteome</keyword>
<evidence type="ECO:0000259" key="1">
    <source>
        <dbReference type="SMART" id="SM00974"/>
    </source>
</evidence>